<feature type="compositionally biased region" description="Low complexity" evidence="2">
    <location>
        <begin position="62"/>
        <end position="90"/>
    </location>
</feature>
<proteinExistence type="predicted"/>
<dbReference type="AlphaFoldDB" id="A0A0D2MZL5"/>
<organism evidence="4 5">
    <name type="scientific">Monoraphidium neglectum</name>
    <dbReference type="NCBI Taxonomy" id="145388"/>
    <lineage>
        <taxon>Eukaryota</taxon>
        <taxon>Viridiplantae</taxon>
        <taxon>Chlorophyta</taxon>
        <taxon>core chlorophytes</taxon>
        <taxon>Chlorophyceae</taxon>
        <taxon>CS clade</taxon>
        <taxon>Sphaeropleales</taxon>
        <taxon>Selenastraceae</taxon>
        <taxon>Monoraphidium</taxon>
    </lineage>
</organism>
<dbReference type="KEGG" id="mng:MNEG_2231"/>
<feature type="compositionally biased region" description="Gly residues" evidence="2">
    <location>
        <begin position="91"/>
        <end position="121"/>
    </location>
</feature>
<dbReference type="InterPro" id="IPR013783">
    <property type="entry name" value="Ig-like_fold"/>
</dbReference>
<keyword evidence="1" id="KW-0175">Coiled coil</keyword>
<dbReference type="PANTHER" id="PTHR47342">
    <property type="entry name" value="PROTEIN PTST, CHLOROPLASTIC"/>
    <property type="match status" value="1"/>
</dbReference>
<dbReference type="CDD" id="cd02859">
    <property type="entry name" value="E_set_AMPKbeta_like_N"/>
    <property type="match status" value="1"/>
</dbReference>
<gene>
    <name evidence="4" type="ORF">MNEG_2231</name>
</gene>
<dbReference type="GeneID" id="25735109"/>
<sequence>MRSRKPAASSSAPTRALPAAASAGQGAGALGHDGDTHKVDQAAGGVAAAAAAAAVLMRKAAASSTSAAAATRSNSNSSSSNSSSSSSSTSSGGGGGGGGGASSGGGSGGVASSGGVAGSSGGSAQAAVAAAGPPAAASAPPQSAVEQRMAQLRELQAASSQALAQRPAVAADAHLRTAPRLVDARMYDQLVRVHNKLTREMGAQEAFVVALQEEVSRCNDDLMAAHELLKQIAMEFGTTKRLAQSAAAAVQFGVDADAAVTKVEKLTQRLAAMEEAVLQQRDQFGSKVVRRVPVEWVGCANEVVLMGDFDGWTRGQELSAEDVTSDSVYARFEGTLLLRPGRYLVKLLVDGEWRLAADWPKELDGGGNEVNVLTVE</sequence>
<name>A0A0D2MZL5_9CHLO</name>
<evidence type="ECO:0000313" key="4">
    <source>
        <dbReference type="EMBL" id="KIZ05727.1"/>
    </source>
</evidence>
<dbReference type="EMBL" id="KK100464">
    <property type="protein sequence ID" value="KIZ05727.1"/>
    <property type="molecule type" value="Genomic_DNA"/>
</dbReference>
<feature type="coiled-coil region" evidence="1">
    <location>
        <begin position="256"/>
        <end position="283"/>
    </location>
</feature>
<dbReference type="OrthoDB" id="531008at2759"/>
<dbReference type="Gene3D" id="2.60.40.10">
    <property type="entry name" value="Immunoglobulins"/>
    <property type="match status" value="1"/>
</dbReference>
<dbReference type="RefSeq" id="XP_013904746.1">
    <property type="nucleotide sequence ID" value="XM_014049292.1"/>
</dbReference>
<dbReference type="STRING" id="145388.A0A0D2MZL5"/>
<feature type="compositionally biased region" description="Low complexity" evidence="2">
    <location>
        <begin position="1"/>
        <end position="24"/>
    </location>
</feature>
<protein>
    <recommendedName>
        <fullName evidence="3">AMP-activated protein kinase glycogen-binding domain-containing protein</fullName>
    </recommendedName>
</protein>
<evidence type="ECO:0000256" key="1">
    <source>
        <dbReference type="SAM" id="Coils"/>
    </source>
</evidence>
<dbReference type="Pfam" id="PF16561">
    <property type="entry name" value="AMPK1_CBM"/>
    <property type="match status" value="1"/>
</dbReference>
<feature type="region of interest" description="Disordered" evidence="2">
    <location>
        <begin position="62"/>
        <end position="122"/>
    </location>
</feature>
<feature type="region of interest" description="Disordered" evidence="2">
    <location>
        <begin position="1"/>
        <end position="38"/>
    </location>
</feature>
<evidence type="ECO:0000313" key="5">
    <source>
        <dbReference type="Proteomes" id="UP000054498"/>
    </source>
</evidence>
<dbReference type="InterPro" id="IPR032640">
    <property type="entry name" value="AMPK1_CBM"/>
</dbReference>
<dbReference type="PANTHER" id="PTHR47342:SF1">
    <property type="entry name" value="PROTEIN PTST, CHLOROPLASTIC"/>
    <property type="match status" value="1"/>
</dbReference>
<evidence type="ECO:0000259" key="3">
    <source>
        <dbReference type="Pfam" id="PF16561"/>
    </source>
</evidence>
<dbReference type="SUPFAM" id="SSF81296">
    <property type="entry name" value="E set domains"/>
    <property type="match status" value="1"/>
</dbReference>
<dbReference type="Proteomes" id="UP000054498">
    <property type="component" value="Unassembled WGS sequence"/>
</dbReference>
<feature type="domain" description="AMP-activated protein kinase glycogen-binding" evidence="3">
    <location>
        <begin position="293"/>
        <end position="376"/>
    </location>
</feature>
<accession>A0A0D2MZL5</accession>
<keyword evidence="5" id="KW-1185">Reference proteome</keyword>
<dbReference type="InterPro" id="IPR014756">
    <property type="entry name" value="Ig_E-set"/>
</dbReference>
<reference evidence="4 5" key="1">
    <citation type="journal article" date="2013" name="BMC Genomics">
        <title>Reconstruction of the lipid metabolism for the microalga Monoraphidium neglectum from its genome sequence reveals characteristics suitable for biofuel production.</title>
        <authorList>
            <person name="Bogen C."/>
            <person name="Al-Dilaimi A."/>
            <person name="Albersmeier A."/>
            <person name="Wichmann J."/>
            <person name="Grundmann M."/>
            <person name="Rupp O."/>
            <person name="Lauersen K.J."/>
            <person name="Blifernez-Klassen O."/>
            <person name="Kalinowski J."/>
            <person name="Goesmann A."/>
            <person name="Mussgnug J.H."/>
            <person name="Kruse O."/>
        </authorList>
    </citation>
    <scope>NUCLEOTIDE SEQUENCE [LARGE SCALE GENOMIC DNA]</scope>
    <source>
        <strain evidence="4 5">SAG 48.87</strain>
    </source>
</reference>
<evidence type="ECO:0000256" key="2">
    <source>
        <dbReference type="SAM" id="MobiDB-lite"/>
    </source>
</evidence>